<sequence>MPGLVGSRLQTEHFYTSCKLHSMFYCEKPSGCDRHCRAIRETPEVSAFSHQVFFLLDFFCFYYLF</sequence>
<evidence type="ECO:0000313" key="1">
    <source>
        <dbReference type="EMBL" id="OXB67206.1"/>
    </source>
</evidence>
<reference evidence="1 2" key="1">
    <citation type="submission" date="2016-07" db="EMBL/GenBank/DDBJ databases">
        <title>Disparate Historic Effective Population Sizes Predicted by Modern Levels of Genome Diversity for the Scaled Quail (Callipepla squamata) and the Northern Bobwhite (Colinus virginianus): Inferences from First and Second Generation Draft Genome Assemblies for Sympatric New World Quail.</title>
        <authorList>
            <person name="Oldeschulte D.L."/>
            <person name="Halley Y.A."/>
            <person name="Bhattarai E.K."/>
            <person name="Brashear W.A."/>
            <person name="Hill J."/>
            <person name="Metz R.P."/>
            <person name="Johnson C.D."/>
            <person name="Rollins D."/>
            <person name="Peterson M.J."/>
            <person name="Bickhart D.M."/>
            <person name="Decker J.E."/>
            <person name="Seabury C.M."/>
        </authorList>
    </citation>
    <scope>NUCLEOTIDE SEQUENCE [LARGE SCALE GENOMIC DNA]</scope>
    <source>
        <strain evidence="1 2">Texas</strain>
        <tissue evidence="1">Leg muscle</tissue>
    </source>
</reference>
<dbReference type="OrthoDB" id="10403202at2759"/>
<protein>
    <submittedName>
        <fullName evidence="1">Uncharacterized protein</fullName>
    </submittedName>
</protein>
<comment type="caution">
    <text evidence="1">The sequence shown here is derived from an EMBL/GenBank/DDBJ whole genome shotgun (WGS) entry which is preliminary data.</text>
</comment>
<organism evidence="1 2">
    <name type="scientific">Callipepla squamata</name>
    <name type="common">Scaled quail</name>
    <dbReference type="NCBI Taxonomy" id="9009"/>
    <lineage>
        <taxon>Eukaryota</taxon>
        <taxon>Metazoa</taxon>
        <taxon>Chordata</taxon>
        <taxon>Craniata</taxon>
        <taxon>Vertebrata</taxon>
        <taxon>Euteleostomi</taxon>
        <taxon>Archelosauria</taxon>
        <taxon>Archosauria</taxon>
        <taxon>Dinosauria</taxon>
        <taxon>Saurischia</taxon>
        <taxon>Theropoda</taxon>
        <taxon>Coelurosauria</taxon>
        <taxon>Aves</taxon>
        <taxon>Neognathae</taxon>
        <taxon>Galloanserae</taxon>
        <taxon>Galliformes</taxon>
        <taxon>Odontophoridae</taxon>
        <taxon>Callipepla</taxon>
    </lineage>
</organism>
<keyword evidence="2" id="KW-1185">Reference proteome</keyword>
<name>A0A226NHR0_CALSU</name>
<accession>A0A226NHR0</accession>
<dbReference type="Proteomes" id="UP000198323">
    <property type="component" value="Unassembled WGS sequence"/>
</dbReference>
<evidence type="ECO:0000313" key="2">
    <source>
        <dbReference type="Proteomes" id="UP000198323"/>
    </source>
</evidence>
<gene>
    <name evidence="1" type="ORF">ASZ78_015847</name>
</gene>
<dbReference type="EMBL" id="MCFN01000042">
    <property type="protein sequence ID" value="OXB67206.1"/>
    <property type="molecule type" value="Genomic_DNA"/>
</dbReference>
<proteinExistence type="predicted"/>
<dbReference type="AlphaFoldDB" id="A0A226NHR0"/>